<dbReference type="CDD" id="cd04202">
    <property type="entry name" value="CuRO_D2_2dMcoN_like"/>
    <property type="match status" value="1"/>
</dbReference>
<keyword evidence="3" id="KW-0186">Copper</keyword>
<dbReference type="KEGG" id="pbf:CFX0092_A3336"/>
<dbReference type="GO" id="GO:0005507">
    <property type="term" value="F:copper ion binding"/>
    <property type="evidence" value="ECO:0007669"/>
    <property type="project" value="InterPro"/>
</dbReference>
<name>A0A160T5L2_9CHLR</name>
<evidence type="ECO:0000256" key="2">
    <source>
        <dbReference type="ARBA" id="ARBA00023002"/>
    </source>
</evidence>
<dbReference type="Gene3D" id="2.60.40.420">
    <property type="entry name" value="Cupredoxins - blue copper proteins"/>
    <property type="match status" value="2"/>
</dbReference>
<reference evidence="6" key="1">
    <citation type="submission" date="2016-01" db="EMBL/GenBank/DDBJ databases">
        <authorList>
            <person name="Mcilroy J.S."/>
            <person name="Karst M S."/>
            <person name="Albertsen M."/>
        </authorList>
    </citation>
    <scope>NUCLEOTIDE SEQUENCE</scope>
    <source>
        <strain evidence="6">Cfx-K</strain>
    </source>
</reference>
<dbReference type="InterPro" id="IPR011707">
    <property type="entry name" value="Cu-oxidase-like_N"/>
</dbReference>
<evidence type="ECO:0000313" key="6">
    <source>
        <dbReference type="EMBL" id="CUS05214.2"/>
    </source>
</evidence>
<evidence type="ECO:0000313" key="7">
    <source>
        <dbReference type="Proteomes" id="UP000215027"/>
    </source>
</evidence>
<evidence type="ECO:0000256" key="3">
    <source>
        <dbReference type="ARBA" id="ARBA00023008"/>
    </source>
</evidence>
<dbReference type="PROSITE" id="PS51257">
    <property type="entry name" value="PROKAR_LIPOPROTEIN"/>
    <property type="match status" value="1"/>
</dbReference>
<accession>A0A160T5L2</accession>
<feature type="domain" description="Plastocyanin-like" evidence="4">
    <location>
        <begin position="251"/>
        <end position="349"/>
    </location>
</feature>
<feature type="domain" description="Plastocyanin-like" evidence="5">
    <location>
        <begin position="128"/>
        <end position="230"/>
    </location>
</feature>
<dbReference type="NCBIfam" id="TIGR01409">
    <property type="entry name" value="TAT_signal_seq"/>
    <property type="match status" value="1"/>
</dbReference>
<evidence type="ECO:0000259" key="4">
    <source>
        <dbReference type="Pfam" id="PF07731"/>
    </source>
</evidence>
<gene>
    <name evidence="6" type="ORF">CFX0092_A3336</name>
</gene>
<organism evidence="6 7">
    <name type="scientific">Candidatus Promineifilum breve</name>
    <dbReference type="NCBI Taxonomy" id="1806508"/>
    <lineage>
        <taxon>Bacteria</taxon>
        <taxon>Bacillati</taxon>
        <taxon>Chloroflexota</taxon>
        <taxon>Ardenticatenia</taxon>
        <taxon>Candidatus Promineifilales</taxon>
        <taxon>Candidatus Promineifilaceae</taxon>
        <taxon>Candidatus Promineifilum</taxon>
    </lineage>
</organism>
<dbReference type="EMBL" id="LN890655">
    <property type="protein sequence ID" value="CUS05214.2"/>
    <property type="molecule type" value="Genomic_DNA"/>
</dbReference>
<dbReference type="Proteomes" id="UP000215027">
    <property type="component" value="Chromosome I"/>
</dbReference>
<keyword evidence="1" id="KW-0479">Metal-binding</keyword>
<dbReference type="SUPFAM" id="SSF49503">
    <property type="entry name" value="Cupredoxins"/>
    <property type="match status" value="2"/>
</dbReference>
<dbReference type="PANTHER" id="PTHR11709:SF394">
    <property type="entry name" value="FI03373P-RELATED"/>
    <property type="match status" value="1"/>
</dbReference>
<dbReference type="InterPro" id="IPR019546">
    <property type="entry name" value="TAT_signal_bac_arc"/>
</dbReference>
<dbReference type="PROSITE" id="PS51318">
    <property type="entry name" value="TAT"/>
    <property type="match status" value="1"/>
</dbReference>
<dbReference type="AlphaFoldDB" id="A0A160T5L2"/>
<dbReference type="InterPro" id="IPR006311">
    <property type="entry name" value="TAT_signal"/>
</dbReference>
<proteinExistence type="predicted"/>
<dbReference type="RefSeq" id="WP_095044454.1">
    <property type="nucleotide sequence ID" value="NZ_LN890655.1"/>
</dbReference>
<dbReference type="OrthoDB" id="9757546at2"/>
<keyword evidence="2" id="KW-0560">Oxidoreductase</keyword>
<dbReference type="InterPro" id="IPR045087">
    <property type="entry name" value="Cu-oxidase_fam"/>
</dbReference>
<dbReference type="PANTHER" id="PTHR11709">
    <property type="entry name" value="MULTI-COPPER OXIDASE"/>
    <property type="match status" value="1"/>
</dbReference>
<dbReference type="CDD" id="cd13860">
    <property type="entry name" value="CuRO_1_2dMco_1"/>
    <property type="match status" value="1"/>
</dbReference>
<dbReference type="InterPro" id="IPR008972">
    <property type="entry name" value="Cupredoxin"/>
</dbReference>
<dbReference type="InterPro" id="IPR011706">
    <property type="entry name" value="Cu-oxidase_C"/>
</dbReference>
<dbReference type="Pfam" id="PF07732">
    <property type="entry name" value="Cu-oxidase_3"/>
    <property type="match status" value="1"/>
</dbReference>
<dbReference type="GO" id="GO:0016491">
    <property type="term" value="F:oxidoreductase activity"/>
    <property type="evidence" value="ECO:0007669"/>
    <property type="project" value="UniProtKB-KW"/>
</dbReference>
<evidence type="ECO:0000256" key="1">
    <source>
        <dbReference type="ARBA" id="ARBA00022723"/>
    </source>
</evidence>
<evidence type="ECO:0000259" key="5">
    <source>
        <dbReference type="Pfam" id="PF07732"/>
    </source>
</evidence>
<protein>
    <submittedName>
        <fullName evidence="6">Multicopper oxidase type 3</fullName>
    </submittedName>
</protein>
<dbReference type="Pfam" id="PF07731">
    <property type="entry name" value="Cu-oxidase_2"/>
    <property type="match status" value="1"/>
</dbReference>
<sequence>MNKVLEEGISRRNFLKVAGLTGVSVGLAACAIPPEELPAAVESAAQATAVPPTAVGHEMTEAAPTTAADVAAEMDAMHEAGIKIFVDGIGQNPGFWGTPLEFTMDGDVKVFELTCAETPWEVTPDLVIDAMSYNGIVPGPEIRVTEGDKIRVNVKNDMTQSTSIHWHGVILPNNMDGVPYITQPPIRPGETFTYEFQLKNSGTHIYHSHHNAAEQVTRGLFGAFIVEPKDKTQDPEFDSDYSLVLNDAATGFSLNAKGFPYTQPIVAKLGERIRIRYLNEGLVIHPMHLHGLEQLVFAKDGWNLPQPYLCDTLNIAPGERYDVIVTAHTPGIWAFHCHILTHAESAHGMFGMVTAVIVQE</sequence>
<keyword evidence="7" id="KW-1185">Reference proteome</keyword>